<dbReference type="AlphaFoldDB" id="A0A8X6IKE6"/>
<protein>
    <submittedName>
        <fullName evidence="1">Integrase catalytic domain-containing protein</fullName>
    </submittedName>
</protein>
<accession>A0A8X6IKE6</accession>
<organism evidence="1 2">
    <name type="scientific">Trichonephila clavata</name>
    <name type="common">Joro spider</name>
    <name type="synonym">Nephila clavata</name>
    <dbReference type="NCBI Taxonomy" id="2740835"/>
    <lineage>
        <taxon>Eukaryota</taxon>
        <taxon>Metazoa</taxon>
        <taxon>Ecdysozoa</taxon>
        <taxon>Arthropoda</taxon>
        <taxon>Chelicerata</taxon>
        <taxon>Arachnida</taxon>
        <taxon>Araneae</taxon>
        <taxon>Araneomorphae</taxon>
        <taxon>Entelegynae</taxon>
        <taxon>Araneoidea</taxon>
        <taxon>Nephilidae</taxon>
        <taxon>Trichonephila</taxon>
    </lineage>
</organism>
<sequence>MTNCPRKDFAHCTKSKKKHHISIWPPNSNTSIPNREVNHINIPKTNFTHLQTARVYITDPTGISRLTRYIFYGGSQPSFVDASLIDKLKLSVVSSGKLNVYTFESGTSSQVMRRCVQFSVSSGWDKIFALITVFESSNKYTSHRAAPADIVRFAKGQKLILADLPEDSNLPIKLLIGGDFYCHIVTTKSPIQVEDFFVRIPSIFGWVGIEKTHHYLI</sequence>
<dbReference type="OrthoDB" id="5874425at2759"/>
<evidence type="ECO:0000313" key="2">
    <source>
        <dbReference type="Proteomes" id="UP000887116"/>
    </source>
</evidence>
<reference evidence="1" key="1">
    <citation type="submission" date="2020-07" db="EMBL/GenBank/DDBJ databases">
        <title>Multicomponent nature underlies the extraordinary mechanical properties of spider dragline silk.</title>
        <authorList>
            <person name="Kono N."/>
            <person name="Nakamura H."/>
            <person name="Mori M."/>
            <person name="Yoshida Y."/>
            <person name="Ohtoshi R."/>
            <person name="Malay A.D."/>
            <person name="Moran D.A.P."/>
            <person name="Tomita M."/>
            <person name="Numata K."/>
            <person name="Arakawa K."/>
        </authorList>
    </citation>
    <scope>NUCLEOTIDE SEQUENCE</scope>
</reference>
<proteinExistence type="predicted"/>
<comment type="caution">
    <text evidence="1">The sequence shown here is derived from an EMBL/GenBank/DDBJ whole genome shotgun (WGS) entry which is preliminary data.</text>
</comment>
<keyword evidence="2" id="KW-1185">Reference proteome</keyword>
<evidence type="ECO:0000313" key="1">
    <source>
        <dbReference type="EMBL" id="GFR23884.1"/>
    </source>
</evidence>
<gene>
    <name evidence="1" type="primary">X975_21762</name>
    <name evidence="1" type="ORF">TNCT_159211</name>
</gene>
<dbReference type="EMBL" id="BMAO01008493">
    <property type="protein sequence ID" value="GFR23884.1"/>
    <property type="molecule type" value="Genomic_DNA"/>
</dbReference>
<dbReference type="Proteomes" id="UP000887116">
    <property type="component" value="Unassembled WGS sequence"/>
</dbReference>
<name>A0A8X6IKE6_TRICU</name>